<dbReference type="SMART" id="SM00267">
    <property type="entry name" value="GGDEF"/>
    <property type="match status" value="1"/>
</dbReference>
<dbReference type="PANTHER" id="PTHR45138">
    <property type="entry name" value="REGULATORY COMPONENTS OF SENSORY TRANSDUCTION SYSTEM"/>
    <property type="match status" value="1"/>
</dbReference>
<dbReference type="PROSITE" id="PS50887">
    <property type="entry name" value="GGDEF"/>
    <property type="match status" value="1"/>
</dbReference>
<dbReference type="InterPro" id="IPR050469">
    <property type="entry name" value="Diguanylate_Cyclase"/>
</dbReference>
<reference evidence="3" key="1">
    <citation type="submission" date="2022-09" db="EMBL/GenBank/DDBJ databases">
        <title>genome sequence of Deinococcus rubellus.</title>
        <authorList>
            <person name="Srinivasan S."/>
        </authorList>
    </citation>
    <scope>NUCLEOTIDE SEQUENCE</scope>
    <source>
        <strain evidence="3">Ant6</strain>
    </source>
</reference>
<dbReference type="InterPro" id="IPR029787">
    <property type="entry name" value="Nucleotide_cyclase"/>
</dbReference>
<protein>
    <submittedName>
        <fullName evidence="3">GGDEF domain-containing protein</fullName>
    </submittedName>
</protein>
<feature type="transmembrane region" description="Helical" evidence="1">
    <location>
        <begin position="25"/>
        <end position="46"/>
    </location>
</feature>
<dbReference type="NCBIfam" id="TIGR00254">
    <property type="entry name" value="GGDEF"/>
    <property type="match status" value="1"/>
</dbReference>
<keyword evidence="4" id="KW-1185">Reference proteome</keyword>
<evidence type="ECO:0000259" key="2">
    <source>
        <dbReference type="PROSITE" id="PS50887"/>
    </source>
</evidence>
<feature type="transmembrane region" description="Helical" evidence="1">
    <location>
        <begin position="58"/>
        <end position="78"/>
    </location>
</feature>
<proteinExistence type="predicted"/>
<feature type="transmembrane region" description="Helical" evidence="1">
    <location>
        <begin position="90"/>
        <end position="110"/>
    </location>
</feature>
<dbReference type="Proteomes" id="UP001060261">
    <property type="component" value="Chromosome"/>
</dbReference>
<keyword evidence="1" id="KW-0472">Membrane</keyword>
<keyword evidence="1" id="KW-0812">Transmembrane</keyword>
<accession>A0ABY5YIR0</accession>
<dbReference type="RefSeq" id="WP_260560287.1">
    <property type="nucleotide sequence ID" value="NZ_BAABEC010000020.1"/>
</dbReference>
<evidence type="ECO:0000313" key="3">
    <source>
        <dbReference type="EMBL" id="UWX64011.1"/>
    </source>
</evidence>
<dbReference type="Gene3D" id="3.30.70.270">
    <property type="match status" value="1"/>
</dbReference>
<dbReference type="InterPro" id="IPR043128">
    <property type="entry name" value="Rev_trsase/Diguanyl_cyclase"/>
</dbReference>
<evidence type="ECO:0000313" key="4">
    <source>
        <dbReference type="Proteomes" id="UP001060261"/>
    </source>
</evidence>
<organism evidence="3 4">
    <name type="scientific">Deinococcus rubellus</name>
    <dbReference type="NCBI Taxonomy" id="1889240"/>
    <lineage>
        <taxon>Bacteria</taxon>
        <taxon>Thermotogati</taxon>
        <taxon>Deinococcota</taxon>
        <taxon>Deinococci</taxon>
        <taxon>Deinococcales</taxon>
        <taxon>Deinococcaceae</taxon>
        <taxon>Deinococcus</taxon>
    </lineage>
</organism>
<dbReference type="Pfam" id="PF00990">
    <property type="entry name" value="GGDEF"/>
    <property type="match status" value="1"/>
</dbReference>
<dbReference type="PANTHER" id="PTHR45138:SF9">
    <property type="entry name" value="DIGUANYLATE CYCLASE DGCM-RELATED"/>
    <property type="match status" value="1"/>
</dbReference>
<dbReference type="EMBL" id="CP104213">
    <property type="protein sequence ID" value="UWX64011.1"/>
    <property type="molecule type" value="Genomic_DNA"/>
</dbReference>
<keyword evidence="1" id="KW-1133">Transmembrane helix</keyword>
<gene>
    <name evidence="3" type="ORF">N0D28_15040</name>
</gene>
<feature type="domain" description="GGDEF" evidence="2">
    <location>
        <begin position="225"/>
        <end position="353"/>
    </location>
</feature>
<evidence type="ECO:0000256" key="1">
    <source>
        <dbReference type="SAM" id="Phobius"/>
    </source>
</evidence>
<dbReference type="CDD" id="cd01949">
    <property type="entry name" value="GGDEF"/>
    <property type="match status" value="1"/>
</dbReference>
<dbReference type="InterPro" id="IPR000160">
    <property type="entry name" value="GGDEF_dom"/>
</dbReference>
<sequence>MKPIPGLIRLRTAPGVRTEELRRRVYLGVAALACLSQLTVTGLDIFQGGGFQNGLHWQALHGEPVFGALLCGSLIPLLLRRTIPVQWIDFGVLGVASAAVAFALVAAFQSPDVPQARLYFVGVFLFLAAFSILPASLAALYSAALYFIVVALTLLKGGDTTLLLEMALIVLLIAHLSVFGQRVSAERRETQVFQKLAETDALTGLTNRRAMYWQLERVLTSKANANSAALLLDIDHFKQVNDQHGHLTGDQVLQCFASALQGAVGPDDVVSRWGGEEFLILLSNVNQAGALAAAQRLLDAVRRCAMPAGLHITASCGVAHAREVTSAAAWLSQVDLRLYAAKHAGRDRVMPQA</sequence>
<feature type="transmembrane region" description="Helical" evidence="1">
    <location>
        <begin position="116"/>
        <end position="133"/>
    </location>
</feature>
<name>A0ABY5YIR0_9DEIO</name>
<dbReference type="SUPFAM" id="SSF55073">
    <property type="entry name" value="Nucleotide cyclase"/>
    <property type="match status" value="1"/>
</dbReference>